<dbReference type="RefSeq" id="WP_231008482.1">
    <property type="nucleotide sequence ID" value="NZ_JAJNEC010000007.1"/>
</dbReference>
<dbReference type="InterPro" id="IPR001753">
    <property type="entry name" value="Enoyl-CoA_hydra/iso"/>
</dbReference>
<sequence length="259" mass="28412">MYTTIEIEQHYHIATVWLNRPEVRNALNGTMIAELIHAFETLGTDEDVRVITLRGRGKVFCAGADLKWMKATATYSYEENLEESAQLARCFQTVYHTPKPTIAVVHGAAMGGANGLIAACDFAYAGNDTLFAFSEVRLGLVPATIAPYILKKIGEAKAKELILTGRQFHAKEAAHAGLLNQVLQEIELESKVAELIQELLQGGPGSIAASKQLLHHIASKELEACISYTTEAIARARSAAEGQEGMQAFFEKRKPNWIQ</sequence>
<reference evidence="2 3" key="1">
    <citation type="submission" date="2021-11" db="EMBL/GenBank/DDBJ databases">
        <title>Genomic of Niabella pedocola.</title>
        <authorList>
            <person name="Wu T."/>
        </authorList>
    </citation>
    <scope>NUCLEOTIDE SEQUENCE [LARGE SCALE GENOMIC DNA]</scope>
    <source>
        <strain evidence="2 3">JCM 31011</strain>
    </source>
</reference>
<evidence type="ECO:0000256" key="1">
    <source>
        <dbReference type="ARBA" id="ARBA00005254"/>
    </source>
</evidence>
<dbReference type="EMBL" id="JAJNEC010000007">
    <property type="protein sequence ID" value="MCD2425895.1"/>
    <property type="molecule type" value="Genomic_DNA"/>
</dbReference>
<name>A0ABS8PXU3_9BACT</name>
<dbReference type="CDD" id="cd06558">
    <property type="entry name" value="crotonase-like"/>
    <property type="match status" value="1"/>
</dbReference>
<protein>
    <submittedName>
        <fullName evidence="2">Enoyl-CoA hydratase/isomerase family protein</fullName>
    </submittedName>
</protein>
<dbReference type="Pfam" id="PF00378">
    <property type="entry name" value="ECH_1"/>
    <property type="match status" value="1"/>
</dbReference>
<dbReference type="Proteomes" id="UP001199816">
    <property type="component" value="Unassembled WGS sequence"/>
</dbReference>
<evidence type="ECO:0000313" key="2">
    <source>
        <dbReference type="EMBL" id="MCD2425895.1"/>
    </source>
</evidence>
<dbReference type="Gene3D" id="3.90.226.10">
    <property type="entry name" value="2-enoyl-CoA Hydratase, Chain A, domain 1"/>
    <property type="match status" value="1"/>
</dbReference>
<dbReference type="PANTHER" id="PTHR42964:SF1">
    <property type="entry name" value="POLYKETIDE BIOSYNTHESIS ENOYL-COA HYDRATASE PKSH-RELATED"/>
    <property type="match status" value="1"/>
</dbReference>
<dbReference type="InterPro" id="IPR051683">
    <property type="entry name" value="Enoyl-CoA_Hydratase/Isomerase"/>
</dbReference>
<dbReference type="InterPro" id="IPR029045">
    <property type="entry name" value="ClpP/crotonase-like_dom_sf"/>
</dbReference>
<keyword evidence="3" id="KW-1185">Reference proteome</keyword>
<dbReference type="PANTHER" id="PTHR42964">
    <property type="entry name" value="ENOYL-COA HYDRATASE"/>
    <property type="match status" value="1"/>
</dbReference>
<proteinExistence type="inferred from homology"/>
<evidence type="ECO:0000313" key="3">
    <source>
        <dbReference type="Proteomes" id="UP001199816"/>
    </source>
</evidence>
<dbReference type="SUPFAM" id="SSF52096">
    <property type="entry name" value="ClpP/crotonase"/>
    <property type="match status" value="1"/>
</dbReference>
<gene>
    <name evidence="2" type="ORF">LQ567_24135</name>
</gene>
<accession>A0ABS8PXU3</accession>
<dbReference type="Gene3D" id="1.10.12.10">
    <property type="entry name" value="Lyase 2-enoyl-coa Hydratase, Chain A, domain 2"/>
    <property type="match status" value="1"/>
</dbReference>
<comment type="caution">
    <text evidence="2">The sequence shown here is derived from an EMBL/GenBank/DDBJ whole genome shotgun (WGS) entry which is preliminary data.</text>
</comment>
<comment type="similarity">
    <text evidence="1">Belongs to the enoyl-CoA hydratase/isomerase family.</text>
</comment>
<dbReference type="InterPro" id="IPR014748">
    <property type="entry name" value="Enoyl-CoA_hydra_C"/>
</dbReference>
<organism evidence="2 3">
    <name type="scientific">Niabella pedocola</name>
    <dbReference type="NCBI Taxonomy" id="1752077"/>
    <lineage>
        <taxon>Bacteria</taxon>
        <taxon>Pseudomonadati</taxon>
        <taxon>Bacteroidota</taxon>
        <taxon>Chitinophagia</taxon>
        <taxon>Chitinophagales</taxon>
        <taxon>Chitinophagaceae</taxon>
        <taxon>Niabella</taxon>
    </lineage>
</organism>